<feature type="transmembrane region" description="Helical" evidence="5">
    <location>
        <begin position="174"/>
        <end position="193"/>
    </location>
</feature>
<reference evidence="7 8" key="1">
    <citation type="submission" date="2023-09" db="EMBL/GenBank/DDBJ databases">
        <authorList>
            <person name="Rey-Velasco X."/>
        </authorList>
    </citation>
    <scope>NUCLEOTIDE SEQUENCE [LARGE SCALE GENOMIC DNA]</scope>
    <source>
        <strain evidence="7 8">W409</strain>
    </source>
</reference>
<name>A0AAW8QXP8_9ALTE</name>
<organism evidence="7 8">
    <name type="scientific">Brumicola blandensis</name>
    <dbReference type="NCBI Taxonomy" id="3075611"/>
    <lineage>
        <taxon>Bacteria</taxon>
        <taxon>Pseudomonadati</taxon>
        <taxon>Pseudomonadota</taxon>
        <taxon>Gammaproteobacteria</taxon>
        <taxon>Alteromonadales</taxon>
        <taxon>Alteromonadaceae</taxon>
        <taxon>Brumicola</taxon>
    </lineage>
</organism>
<keyword evidence="2 5" id="KW-0812">Transmembrane</keyword>
<feature type="transmembrane region" description="Helical" evidence="5">
    <location>
        <begin position="103"/>
        <end position="124"/>
    </location>
</feature>
<comment type="subcellular location">
    <subcellularLocation>
        <location evidence="1">Membrane</location>
        <topology evidence="1">Multi-pass membrane protein</topology>
    </subcellularLocation>
</comment>
<feature type="transmembrane region" description="Helical" evidence="5">
    <location>
        <begin position="41"/>
        <end position="61"/>
    </location>
</feature>
<feature type="domain" description="Yip1" evidence="6">
    <location>
        <begin position="23"/>
        <end position="242"/>
    </location>
</feature>
<evidence type="ECO:0000259" key="6">
    <source>
        <dbReference type="Pfam" id="PF04893"/>
    </source>
</evidence>
<evidence type="ECO:0000313" key="7">
    <source>
        <dbReference type="EMBL" id="MDT0581928.1"/>
    </source>
</evidence>
<evidence type="ECO:0000256" key="4">
    <source>
        <dbReference type="ARBA" id="ARBA00023136"/>
    </source>
</evidence>
<proteinExistence type="predicted"/>
<comment type="caution">
    <text evidence="7">The sequence shown here is derived from an EMBL/GenBank/DDBJ whole genome shotgun (WGS) entry which is preliminary data.</text>
</comment>
<feature type="transmembrane region" description="Helical" evidence="5">
    <location>
        <begin position="144"/>
        <end position="162"/>
    </location>
</feature>
<dbReference type="RefSeq" id="WP_311360694.1">
    <property type="nucleotide sequence ID" value="NZ_JAVRIE010000001.1"/>
</dbReference>
<keyword evidence="4 5" id="KW-0472">Membrane</keyword>
<dbReference type="GO" id="GO:0016020">
    <property type="term" value="C:membrane"/>
    <property type="evidence" value="ECO:0007669"/>
    <property type="project" value="UniProtKB-SubCell"/>
</dbReference>
<dbReference type="InterPro" id="IPR006977">
    <property type="entry name" value="Yip1_dom"/>
</dbReference>
<dbReference type="Proteomes" id="UP001249020">
    <property type="component" value="Unassembled WGS sequence"/>
</dbReference>
<dbReference type="EMBL" id="JAVRIE010000001">
    <property type="protein sequence ID" value="MDT0581928.1"/>
    <property type="molecule type" value="Genomic_DNA"/>
</dbReference>
<accession>A0AAW8QXP8</accession>
<feature type="transmembrane region" description="Helical" evidence="5">
    <location>
        <begin position="225"/>
        <end position="246"/>
    </location>
</feature>
<evidence type="ECO:0000256" key="2">
    <source>
        <dbReference type="ARBA" id="ARBA00022692"/>
    </source>
</evidence>
<dbReference type="AlphaFoldDB" id="A0AAW8QXP8"/>
<evidence type="ECO:0000256" key="3">
    <source>
        <dbReference type="ARBA" id="ARBA00022989"/>
    </source>
</evidence>
<dbReference type="Pfam" id="PF04893">
    <property type="entry name" value="Yip1"/>
    <property type="match status" value="1"/>
</dbReference>
<evidence type="ECO:0000256" key="1">
    <source>
        <dbReference type="ARBA" id="ARBA00004141"/>
    </source>
</evidence>
<gene>
    <name evidence="7" type="ORF">RM544_05220</name>
</gene>
<protein>
    <submittedName>
        <fullName evidence="7">YIP1 family protein</fullName>
    </submittedName>
</protein>
<keyword evidence="3 5" id="KW-1133">Transmembrane helix</keyword>
<sequence>MSEMQNDHNNSNAVTNPIQACNDIFIRPSEVFKALAVKDNWSWLPFILIAVISCLPAYLYFGVIDYSWYVDAQLSVLIPNASPAELEMQRSYMGTAESAKSSALYLTPVMLVIVSAISALYYTIVTRNDDKSIHSFMDWYGVQWWTMMPYIIGAVVSLAILVMTEPGSQLSPSAMAPLSMSFILGLDITNPWLSVMNEIRVDRIWGIILAASCLQQWTNFSRNKAYIVATIPSIILIAFLTLLASLR</sequence>
<keyword evidence="8" id="KW-1185">Reference proteome</keyword>
<evidence type="ECO:0000313" key="8">
    <source>
        <dbReference type="Proteomes" id="UP001249020"/>
    </source>
</evidence>
<evidence type="ECO:0000256" key="5">
    <source>
        <dbReference type="SAM" id="Phobius"/>
    </source>
</evidence>